<dbReference type="GeneID" id="12447853"/>
<sequence length="120" mass="13277">MPTVSTPLLEEAQAIFARLGYSVSGDGSEFIAERKWRSVHVTVLRSGATLSNKRARTDGGTVSNQCQLRCFVAPKTETTLIKERLTAMNPEYEWAIMGVESNEDGKGHTDKYDVILPETN</sequence>
<organism evidence="1 2">
    <name type="scientific">Haloquadratum walsbyi (strain DSM 16854 / JCM 12705 / C23)</name>
    <dbReference type="NCBI Taxonomy" id="768065"/>
    <lineage>
        <taxon>Archaea</taxon>
        <taxon>Methanobacteriati</taxon>
        <taxon>Methanobacteriota</taxon>
        <taxon>Stenosarchaea group</taxon>
        <taxon>Halobacteria</taxon>
        <taxon>Halobacteriales</taxon>
        <taxon>Haloferacaceae</taxon>
        <taxon>Haloquadratum</taxon>
    </lineage>
</organism>
<name>G0LLQ6_HALWC</name>
<dbReference type="Proteomes" id="UP000007954">
    <property type="component" value="Chromosome"/>
</dbReference>
<dbReference type="InterPro" id="IPR055540">
    <property type="entry name" value="DUF7116"/>
</dbReference>
<dbReference type="KEGG" id="hwc:Hqrw_3074"/>
<dbReference type="EMBL" id="FR746099">
    <property type="protein sequence ID" value="CCC40862.1"/>
    <property type="molecule type" value="Genomic_DNA"/>
</dbReference>
<protein>
    <submittedName>
        <fullName evidence="1">Uncharacterized protein</fullName>
    </submittedName>
</protein>
<proteinExistence type="predicted"/>
<reference evidence="1 2" key="1">
    <citation type="journal article" date="2011" name="PLoS ONE">
        <title>Haloquadratum walsbyi: limited diversity in a global pond.</title>
        <authorList>
            <person name="Dyall-Smith M."/>
            <person name="Pfeiffer F."/>
            <person name="Klee K."/>
            <person name="Palm P."/>
            <person name="Gross K."/>
            <person name="Schuster S.C."/>
            <person name="Rampp M."/>
            <person name="Oesterhelt D."/>
        </authorList>
    </citation>
    <scope>NUCLEOTIDE SEQUENCE [LARGE SCALE GENOMIC DNA]</scope>
    <source>
        <strain evidence="2">DSM 16854 / JCM 12705 / C23</strain>
    </source>
</reference>
<dbReference type="RefSeq" id="WP_014556374.1">
    <property type="nucleotide sequence ID" value="NC_017459.1"/>
</dbReference>
<dbReference type="Pfam" id="PF23429">
    <property type="entry name" value="DUF7116"/>
    <property type="match status" value="1"/>
</dbReference>
<evidence type="ECO:0000313" key="1">
    <source>
        <dbReference type="EMBL" id="CCC40862.1"/>
    </source>
</evidence>
<dbReference type="HOGENOM" id="CLU_147793_0_0_2"/>
<dbReference type="OrthoDB" id="191840at2157"/>
<evidence type="ECO:0000313" key="2">
    <source>
        <dbReference type="Proteomes" id="UP000007954"/>
    </source>
</evidence>
<accession>G0LLQ6</accession>
<gene>
    <name evidence="1" type="ordered locus">Hqrw_3074</name>
</gene>
<dbReference type="AlphaFoldDB" id="G0LLQ6"/>